<organism evidence="2 3">
    <name type="scientific">Cohnella faecalis</name>
    <dbReference type="NCBI Taxonomy" id="2315694"/>
    <lineage>
        <taxon>Bacteria</taxon>
        <taxon>Bacillati</taxon>
        <taxon>Bacillota</taxon>
        <taxon>Bacilli</taxon>
        <taxon>Bacillales</taxon>
        <taxon>Paenibacillaceae</taxon>
        <taxon>Cohnella</taxon>
    </lineage>
</organism>
<dbReference type="OrthoDB" id="2970258at2"/>
<evidence type="ECO:0000256" key="1">
    <source>
        <dbReference type="SAM" id="Phobius"/>
    </source>
</evidence>
<keyword evidence="3" id="KW-1185">Reference proteome</keyword>
<comment type="caution">
    <text evidence="2">The sequence shown here is derived from an EMBL/GenBank/DDBJ whole genome shotgun (WGS) entry which is preliminary data.</text>
</comment>
<keyword evidence="1" id="KW-0812">Transmembrane</keyword>
<dbReference type="RefSeq" id="WP_119150688.1">
    <property type="nucleotide sequence ID" value="NZ_JBHSOV010000059.1"/>
</dbReference>
<proteinExistence type="predicted"/>
<feature type="transmembrane region" description="Helical" evidence="1">
    <location>
        <begin position="6"/>
        <end position="21"/>
    </location>
</feature>
<dbReference type="Proteomes" id="UP000266340">
    <property type="component" value="Unassembled WGS sequence"/>
</dbReference>
<keyword evidence="1" id="KW-0472">Membrane</keyword>
<keyword evidence="1" id="KW-1133">Transmembrane helix</keyword>
<reference evidence="2 3" key="1">
    <citation type="submission" date="2018-09" db="EMBL/GenBank/DDBJ databases">
        <title>Cohnella cavernae sp. nov., isolated from a karst cave.</title>
        <authorList>
            <person name="Zhu H."/>
        </authorList>
    </citation>
    <scope>NUCLEOTIDE SEQUENCE [LARGE SCALE GENOMIC DNA]</scope>
    <source>
        <strain evidence="2 3">K2E09-144</strain>
    </source>
</reference>
<sequence>MSKALFWGVTIAIAFIVWYEWKNVRKLTSKDKAVFVSLLFAGWIMTFFDLPHMPGLVSFFDLLFKPLRPLAEK</sequence>
<gene>
    <name evidence="2" type="ORF">D3H35_18405</name>
</gene>
<evidence type="ECO:0000313" key="3">
    <source>
        <dbReference type="Proteomes" id="UP000266340"/>
    </source>
</evidence>
<accession>A0A398CTL0</accession>
<feature type="transmembrane region" description="Helical" evidence="1">
    <location>
        <begin position="33"/>
        <end position="53"/>
    </location>
</feature>
<protein>
    <submittedName>
        <fullName evidence="2">Uncharacterized protein</fullName>
    </submittedName>
</protein>
<name>A0A398CTL0_9BACL</name>
<dbReference type="EMBL" id="QXJM01000039">
    <property type="protein sequence ID" value="RIE02651.1"/>
    <property type="molecule type" value="Genomic_DNA"/>
</dbReference>
<evidence type="ECO:0000313" key="2">
    <source>
        <dbReference type="EMBL" id="RIE02651.1"/>
    </source>
</evidence>
<dbReference type="AlphaFoldDB" id="A0A398CTL0"/>